<dbReference type="NCBIfam" id="NF006043">
    <property type="entry name" value="PRK08186.1"/>
    <property type="match status" value="1"/>
</dbReference>
<proteinExistence type="predicted"/>
<dbReference type="NCBIfam" id="TIGR02713">
    <property type="entry name" value="allophanate_hyd"/>
    <property type="match status" value="1"/>
</dbReference>
<sequence length="610" mass="64547">MNTIDKLAAMQVPPLAELRERYASGTWRPGDCIAFVLDRIARVDRPEVWITLADPAALRERAARLDALLHAEGPAVLDRLPLFGVPFAVKDNIDVAGMPTTAACPAFAYVPERSATVVERLEAAGAILVGKTNLDQFATGLNGTRSPYGAVRNAIDPAYVSGGSSSGSAVAVALGLVAFSLGTDTAGSGRVPAGLNGIVGLKPTRGLFSNRGLVPACRTLDCISVFARSVADAWTVTVAASGFDADDAFSRAVPMLGVKRRGFRIAIPRQREFFGDAAAQQAFATTVDALRAAPGCTVDEIDFTPFAEAADLLYKGPWVAERLAAVEAFRAEHPAALHPVVDEIIGGGARYSAVDAFNGQYRLAALRREAETLLAGHDFLLVPTTPTMPTIEAMLREPVKRNSQLGHYTNFVNFFDMAALAVPAAPRHDGLPAGVTLIGRAGADHLLAAAAEALQPAFRQEAQATDRVASEPLPFQEPTVLLAVVGAHLEGQPLNWQLLERGARKRLATTTAPRYRLYALAGTVPPKPGLVRGADGVAIDIEVWELPVRRFGEFVAEVPAPLAIGSVELADGSWTKGFVCEPQAIDGARDISAFGGWRAFLARGISPEGA</sequence>
<reference evidence="3 4" key="1">
    <citation type="submission" date="2020-08" db="EMBL/GenBank/DDBJ databases">
        <title>Genomic Encyclopedia of Type Strains, Phase III (KMG-III): the genomes of soil and plant-associated and newly described type strains.</title>
        <authorList>
            <person name="Whitman W."/>
        </authorList>
    </citation>
    <scope>NUCLEOTIDE SEQUENCE [LARGE SCALE GENOMIC DNA]</scope>
    <source>
        <strain evidence="3 4">CECT 7753</strain>
    </source>
</reference>
<evidence type="ECO:0000313" key="4">
    <source>
        <dbReference type="Proteomes" id="UP000584325"/>
    </source>
</evidence>
<dbReference type="InterPro" id="IPR023631">
    <property type="entry name" value="Amidase_dom"/>
</dbReference>
<dbReference type="GO" id="GO:0004039">
    <property type="term" value="F:allophanate hydrolase activity"/>
    <property type="evidence" value="ECO:0007669"/>
    <property type="project" value="UniProtKB-EC"/>
</dbReference>
<keyword evidence="3" id="KW-0378">Hydrolase</keyword>
<organism evidence="3 4">
    <name type="scientific">Pseudoduganella umbonata</name>
    <dbReference type="NCBI Taxonomy" id="864828"/>
    <lineage>
        <taxon>Bacteria</taxon>
        <taxon>Pseudomonadati</taxon>
        <taxon>Pseudomonadota</taxon>
        <taxon>Betaproteobacteria</taxon>
        <taxon>Burkholderiales</taxon>
        <taxon>Oxalobacteraceae</taxon>
        <taxon>Telluria group</taxon>
        <taxon>Pseudoduganella</taxon>
    </lineage>
</organism>
<dbReference type="InterPro" id="IPR014085">
    <property type="entry name" value="Allophanate_hydrolase"/>
</dbReference>
<dbReference type="PANTHER" id="PTHR11895:SF169">
    <property type="entry name" value="GLUTAMYL-TRNA(GLN) AMIDOTRANSFERASE"/>
    <property type="match status" value="1"/>
</dbReference>
<comment type="caution">
    <text evidence="3">The sequence shown here is derived from an EMBL/GenBank/DDBJ whole genome shotgun (WGS) entry which is preliminary data.</text>
</comment>
<dbReference type="Gene3D" id="3.10.490.10">
    <property type="entry name" value="Gamma-glutamyl cyclotransferase-like"/>
    <property type="match status" value="1"/>
</dbReference>
<dbReference type="RefSeq" id="WP_217496921.1">
    <property type="nucleotide sequence ID" value="NZ_CP040017.1"/>
</dbReference>
<dbReference type="InterPro" id="IPR000120">
    <property type="entry name" value="Amidase"/>
</dbReference>
<gene>
    <name evidence="3" type="ORF">FHS02_002073</name>
</gene>
<evidence type="ECO:0000259" key="1">
    <source>
        <dbReference type="Pfam" id="PF01425"/>
    </source>
</evidence>
<dbReference type="SUPFAM" id="SSF75304">
    <property type="entry name" value="Amidase signature (AS) enzymes"/>
    <property type="match status" value="1"/>
</dbReference>
<dbReference type="Gene3D" id="3.90.1300.10">
    <property type="entry name" value="Amidase signature (AS) domain"/>
    <property type="match status" value="1"/>
</dbReference>
<dbReference type="PANTHER" id="PTHR11895">
    <property type="entry name" value="TRANSAMIDASE"/>
    <property type="match status" value="1"/>
</dbReference>
<dbReference type="InterPro" id="IPR053844">
    <property type="entry name" value="AH_C"/>
</dbReference>
<dbReference type="EMBL" id="JACHXS010000003">
    <property type="protein sequence ID" value="MBB3221266.1"/>
    <property type="molecule type" value="Genomic_DNA"/>
</dbReference>
<name>A0A7W5EB03_9BURK</name>
<feature type="domain" description="Amidase" evidence="1">
    <location>
        <begin position="33"/>
        <end position="447"/>
    </location>
</feature>
<accession>A0A7W5EB03</accession>
<dbReference type="InterPro" id="IPR036928">
    <property type="entry name" value="AS_sf"/>
</dbReference>
<protein>
    <submittedName>
        <fullName evidence="3">Allophanate hydrolase</fullName>
        <ecNumber evidence="3">3.5.1.54</ecNumber>
    </submittedName>
</protein>
<dbReference type="Pfam" id="PF01425">
    <property type="entry name" value="Amidase"/>
    <property type="match status" value="1"/>
</dbReference>
<dbReference type="Proteomes" id="UP000584325">
    <property type="component" value="Unassembled WGS sequence"/>
</dbReference>
<evidence type="ECO:0000313" key="3">
    <source>
        <dbReference type="EMBL" id="MBB3221266.1"/>
    </source>
</evidence>
<dbReference type="Pfam" id="PF21986">
    <property type="entry name" value="AH_C"/>
    <property type="match status" value="1"/>
</dbReference>
<feature type="domain" description="Allophanate hydrolase C-terminal" evidence="2">
    <location>
        <begin position="481"/>
        <end position="602"/>
    </location>
</feature>
<dbReference type="EC" id="3.5.1.54" evidence="3"/>
<evidence type="ECO:0000259" key="2">
    <source>
        <dbReference type="Pfam" id="PF21986"/>
    </source>
</evidence>
<dbReference type="AlphaFoldDB" id="A0A7W5EB03"/>
<dbReference type="Gene3D" id="1.20.58.1700">
    <property type="match status" value="1"/>
</dbReference>